<proteinExistence type="predicted"/>
<organism evidence="1 2">
    <name type="scientific">Microctonus aethiopoides</name>
    <dbReference type="NCBI Taxonomy" id="144406"/>
    <lineage>
        <taxon>Eukaryota</taxon>
        <taxon>Metazoa</taxon>
        <taxon>Ecdysozoa</taxon>
        <taxon>Arthropoda</taxon>
        <taxon>Hexapoda</taxon>
        <taxon>Insecta</taxon>
        <taxon>Pterygota</taxon>
        <taxon>Neoptera</taxon>
        <taxon>Endopterygota</taxon>
        <taxon>Hymenoptera</taxon>
        <taxon>Apocrita</taxon>
        <taxon>Ichneumonoidea</taxon>
        <taxon>Braconidae</taxon>
        <taxon>Euphorinae</taxon>
        <taxon>Microctonus</taxon>
    </lineage>
</organism>
<sequence>GQSHGVRPLVEIIRSGFDFHRTMTNCLSTLQFNINFGQTLLNFKYLIYCGQVLASQVHILDYYKILGFCVQISNLRFSHEISGIVKNKEGHVDAMLFRRWVE</sequence>
<dbReference type="EMBL" id="JAQQBS010001650">
    <property type="protein sequence ID" value="KAK0157057.1"/>
    <property type="molecule type" value="Genomic_DNA"/>
</dbReference>
<accession>A0AA39C361</accession>
<reference evidence="1" key="1">
    <citation type="journal article" date="2023" name="bioRxiv">
        <title>Scaffold-level genome assemblies of two parasitoid biocontrol wasps reveal the parthenogenesis mechanism and an associated novel virus.</title>
        <authorList>
            <person name="Inwood S."/>
            <person name="Skelly J."/>
            <person name="Guhlin J."/>
            <person name="Harrop T."/>
            <person name="Goldson S."/>
            <person name="Dearden P."/>
        </authorList>
    </citation>
    <scope>NUCLEOTIDE SEQUENCE</scope>
    <source>
        <strain evidence="1">Irish</strain>
        <tissue evidence="1">Whole body</tissue>
    </source>
</reference>
<comment type="caution">
    <text evidence="1">The sequence shown here is derived from an EMBL/GenBank/DDBJ whole genome shotgun (WGS) entry which is preliminary data.</text>
</comment>
<reference evidence="1" key="2">
    <citation type="submission" date="2023-03" db="EMBL/GenBank/DDBJ databases">
        <authorList>
            <person name="Inwood S.N."/>
            <person name="Skelly J.G."/>
            <person name="Guhlin J."/>
            <person name="Harrop T.W.R."/>
            <person name="Goldson S.G."/>
            <person name="Dearden P.K."/>
        </authorList>
    </citation>
    <scope>NUCLEOTIDE SEQUENCE</scope>
    <source>
        <strain evidence="1">Irish</strain>
        <tissue evidence="1">Whole body</tissue>
    </source>
</reference>
<gene>
    <name evidence="1" type="ORF">PV328_011950</name>
</gene>
<protein>
    <submittedName>
        <fullName evidence="1">Uncharacterized protein</fullName>
    </submittedName>
</protein>
<feature type="non-terminal residue" evidence="1">
    <location>
        <position position="102"/>
    </location>
</feature>
<name>A0AA39C361_9HYME</name>
<dbReference type="AlphaFoldDB" id="A0AA39C361"/>
<evidence type="ECO:0000313" key="1">
    <source>
        <dbReference type="EMBL" id="KAK0157057.1"/>
    </source>
</evidence>
<keyword evidence="2" id="KW-1185">Reference proteome</keyword>
<dbReference type="Proteomes" id="UP001168990">
    <property type="component" value="Unassembled WGS sequence"/>
</dbReference>
<evidence type="ECO:0000313" key="2">
    <source>
        <dbReference type="Proteomes" id="UP001168990"/>
    </source>
</evidence>